<dbReference type="EMBL" id="BARW01008676">
    <property type="protein sequence ID" value="GAI86566.1"/>
    <property type="molecule type" value="Genomic_DNA"/>
</dbReference>
<name>X1T5B6_9ZZZZ</name>
<protein>
    <submittedName>
        <fullName evidence="1">Uncharacterized protein</fullName>
    </submittedName>
</protein>
<sequence length="55" mass="6751">MKDKDEKCYFCLKDFEEVGGKFYVFIDEKMRRAHKKCHSQYKIEIRKTNITVIMK</sequence>
<reference evidence="1" key="1">
    <citation type="journal article" date="2014" name="Front. Microbiol.">
        <title>High frequency of phylogenetically diverse reductive dehalogenase-homologous genes in deep subseafloor sedimentary metagenomes.</title>
        <authorList>
            <person name="Kawai M."/>
            <person name="Futagami T."/>
            <person name="Toyoda A."/>
            <person name="Takaki Y."/>
            <person name="Nishi S."/>
            <person name="Hori S."/>
            <person name="Arai W."/>
            <person name="Tsubouchi T."/>
            <person name="Morono Y."/>
            <person name="Uchiyama I."/>
            <person name="Ito T."/>
            <person name="Fujiyama A."/>
            <person name="Inagaki F."/>
            <person name="Takami H."/>
        </authorList>
    </citation>
    <scope>NUCLEOTIDE SEQUENCE</scope>
    <source>
        <strain evidence="1">Expedition CK06-06</strain>
    </source>
</reference>
<evidence type="ECO:0000313" key="1">
    <source>
        <dbReference type="EMBL" id="GAI86566.1"/>
    </source>
</evidence>
<organism evidence="1">
    <name type="scientific">marine sediment metagenome</name>
    <dbReference type="NCBI Taxonomy" id="412755"/>
    <lineage>
        <taxon>unclassified sequences</taxon>
        <taxon>metagenomes</taxon>
        <taxon>ecological metagenomes</taxon>
    </lineage>
</organism>
<accession>X1T5B6</accession>
<dbReference type="AlphaFoldDB" id="X1T5B6"/>
<proteinExistence type="predicted"/>
<gene>
    <name evidence="1" type="ORF">S12H4_17699</name>
</gene>
<comment type="caution">
    <text evidence="1">The sequence shown here is derived from an EMBL/GenBank/DDBJ whole genome shotgun (WGS) entry which is preliminary data.</text>
</comment>